<evidence type="ECO:0000256" key="2">
    <source>
        <dbReference type="ARBA" id="ARBA00022490"/>
    </source>
</evidence>
<feature type="domain" description="Serine/threonine-protein kinase D1-3-like ubiquitin-like" evidence="8">
    <location>
        <begin position="5"/>
        <end position="88"/>
    </location>
</feature>
<reference evidence="9" key="1">
    <citation type="submission" date="2011-11" db="EMBL/GenBank/DDBJ databases">
        <title>Decoding the brain transcriptome of the Eastern honeybee (Apis cerana) based on pyrosequencing.</title>
        <authorList>
            <person name="Sun L."/>
            <person name="Zheng H."/>
            <person name="Wang Y."/>
            <person name="Xie X."/>
            <person name="Zhu Y."/>
            <person name="Gu W."/>
            <person name="Wang S."/>
        </authorList>
    </citation>
    <scope>NUCLEOTIDE SEQUENCE</scope>
    <source>
        <tissue evidence="9">Brain</tissue>
    </source>
</reference>
<dbReference type="AlphaFoldDB" id="V9ILS3"/>
<evidence type="ECO:0000256" key="1">
    <source>
        <dbReference type="ARBA" id="ARBA00004496"/>
    </source>
</evidence>
<dbReference type="EMBL" id="JR053833">
    <property type="protein sequence ID" value="AEY62025.1"/>
    <property type="molecule type" value="mRNA"/>
</dbReference>
<dbReference type="GO" id="GO:0008270">
    <property type="term" value="F:zinc ion binding"/>
    <property type="evidence" value="ECO:0007669"/>
    <property type="project" value="UniProtKB-KW"/>
</dbReference>
<keyword evidence="6" id="KW-0863">Zinc-finger</keyword>
<keyword evidence="5" id="KW-0677">Repeat</keyword>
<sequence length="108" mass="12304">MEGPEVTFLFQFGLTRDTVTVESSTLTLKTLKEFACDFINTKCPEHGLNHLFERLLLFKHDYSSTNILQLITNATEVVDETLVEIVLTAQVPNEEVPIRPHCFNCSFI</sequence>
<dbReference type="GO" id="GO:0007200">
    <property type="term" value="P:phospholipase C-activating G protein-coupled receptor signaling pathway"/>
    <property type="evidence" value="ECO:0007669"/>
    <property type="project" value="TreeGrafter"/>
</dbReference>
<dbReference type="PANTHER" id="PTHR22968:SF24">
    <property type="entry name" value="SERINE_THREONINE-PROTEIN KINASE"/>
    <property type="match status" value="1"/>
</dbReference>
<evidence type="ECO:0000256" key="4">
    <source>
        <dbReference type="ARBA" id="ARBA00022679"/>
    </source>
</evidence>
<evidence type="ECO:0000256" key="7">
    <source>
        <dbReference type="ARBA" id="ARBA00022777"/>
    </source>
</evidence>
<dbReference type="InterPro" id="IPR057764">
    <property type="entry name" value="Ubiquitin_PRKD1-3_N"/>
</dbReference>
<gene>
    <name evidence="9" type="ORF">ACCB15054</name>
</gene>
<name>V9ILS3_APICE</name>
<keyword evidence="2" id="KW-0963">Cytoplasm</keyword>
<protein>
    <submittedName>
        <fullName evidence="9">Serine/threonine-protein kinase D3</fullName>
    </submittedName>
</protein>
<evidence type="ECO:0000313" key="9">
    <source>
        <dbReference type="EMBL" id="AEY62025.1"/>
    </source>
</evidence>
<keyword evidence="7 9" id="KW-0418">Kinase</keyword>
<evidence type="ECO:0000256" key="5">
    <source>
        <dbReference type="ARBA" id="ARBA00022737"/>
    </source>
</evidence>
<keyword evidence="4" id="KW-0808">Transferase</keyword>
<accession>V9ILS3</accession>
<keyword evidence="6" id="KW-0479">Metal-binding</keyword>
<keyword evidence="6" id="KW-0862">Zinc</keyword>
<dbReference type="GO" id="GO:0005829">
    <property type="term" value="C:cytosol"/>
    <property type="evidence" value="ECO:0007669"/>
    <property type="project" value="TreeGrafter"/>
</dbReference>
<dbReference type="GO" id="GO:0035556">
    <property type="term" value="P:intracellular signal transduction"/>
    <property type="evidence" value="ECO:0007669"/>
    <property type="project" value="TreeGrafter"/>
</dbReference>
<organism evidence="9">
    <name type="scientific">Apis cerana</name>
    <name type="common">Indian honeybee</name>
    <dbReference type="NCBI Taxonomy" id="7461"/>
    <lineage>
        <taxon>Eukaryota</taxon>
        <taxon>Metazoa</taxon>
        <taxon>Ecdysozoa</taxon>
        <taxon>Arthropoda</taxon>
        <taxon>Hexapoda</taxon>
        <taxon>Insecta</taxon>
        <taxon>Pterygota</taxon>
        <taxon>Neoptera</taxon>
        <taxon>Endopterygota</taxon>
        <taxon>Hymenoptera</taxon>
        <taxon>Apocrita</taxon>
        <taxon>Aculeata</taxon>
        <taxon>Apoidea</taxon>
        <taxon>Anthophila</taxon>
        <taxon>Apidae</taxon>
        <taxon>Apis</taxon>
    </lineage>
</organism>
<dbReference type="Pfam" id="PF25525">
    <property type="entry name" value="Ubiquitin_PRKD1_N"/>
    <property type="match status" value="1"/>
</dbReference>
<keyword evidence="3" id="KW-0723">Serine/threonine-protein kinase</keyword>
<comment type="subcellular location">
    <subcellularLocation>
        <location evidence="1">Cytoplasm</location>
    </subcellularLocation>
</comment>
<dbReference type="GO" id="GO:0004674">
    <property type="term" value="F:protein serine/threonine kinase activity"/>
    <property type="evidence" value="ECO:0007669"/>
    <property type="project" value="UniProtKB-KW"/>
</dbReference>
<proteinExistence type="evidence at transcript level"/>
<dbReference type="PANTHER" id="PTHR22968">
    <property type="entry name" value="PROTEIN KINASE C, MU"/>
    <property type="match status" value="1"/>
</dbReference>
<evidence type="ECO:0000256" key="3">
    <source>
        <dbReference type="ARBA" id="ARBA00022527"/>
    </source>
</evidence>
<evidence type="ECO:0000256" key="6">
    <source>
        <dbReference type="ARBA" id="ARBA00022771"/>
    </source>
</evidence>
<evidence type="ECO:0000259" key="8">
    <source>
        <dbReference type="Pfam" id="PF25525"/>
    </source>
</evidence>